<organism evidence="2 3">
    <name type="scientific">Ceratopteris richardii</name>
    <name type="common">Triangle waterfern</name>
    <dbReference type="NCBI Taxonomy" id="49495"/>
    <lineage>
        <taxon>Eukaryota</taxon>
        <taxon>Viridiplantae</taxon>
        <taxon>Streptophyta</taxon>
        <taxon>Embryophyta</taxon>
        <taxon>Tracheophyta</taxon>
        <taxon>Polypodiopsida</taxon>
        <taxon>Polypodiidae</taxon>
        <taxon>Polypodiales</taxon>
        <taxon>Pteridineae</taxon>
        <taxon>Pteridaceae</taxon>
        <taxon>Parkerioideae</taxon>
        <taxon>Ceratopteris</taxon>
    </lineage>
</organism>
<keyword evidence="1" id="KW-0732">Signal</keyword>
<dbReference type="Proteomes" id="UP000825935">
    <property type="component" value="Chromosome 17"/>
</dbReference>
<comment type="caution">
    <text evidence="2">The sequence shown here is derived from an EMBL/GenBank/DDBJ whole genome shotgun (WGS) entry which is preliminary data.</text>
</comment>
<gene>
    <name evidence="2" type="ORF">KP509_17G006400</name>
</gene>
<reference evidence="2" key="1">
    <citation type="submission" date="2021-08" db="EMBL/GenBank/DDBJ databases">
        <title>WGS assembly of Ceratopteris richardii.</title>
        <authorList>
            <person name="Marchant D.B."/>
            <person name="Chen G."/>
            <person name="Jenkins J."/>
            <person name="Shu S."/>
            <person name="Leebens-Mack J."/>
            <person name="Grimwood J."/>
            <person name="Schmutz J."/>
            <person name="Soltis P."/>
            <person name="Soltis D."/>
            <person name="Chen Z.-H."/>
        </authorList>
    </citation>
    <scope>NUCLEOTIDE SEQUENCE</scope>
    <source>
        <strain evidence="2">Whitten #5841</strain>
        <tissue evidence="2">Leaf</tissue>
    </source>
</reference>
<dbReference type="AlphaFoldDB" id="A0A8T2STS4"/>
<sequence>MAITPAYLRFLYAVLIVALISPRTSTCRFLRSPDRLLQTNSNVNRRSYTNPAKLMADPEYFNEEIPYYSAVPEIMSISQDQIIRGAEPVAVQKYNPALHGTLDDDEDTPQRRDAIYVTDPEFFNES</sequence>
<dbReference type="EMBL" id="CM035422">
    <property type="protein sequence ID" value="KAH7372479.1"/>
    <property type="molecule type" value="Genomic_DNA"/>
</dbReference>
<name>A0A8T2STS4_CERRI</name>
<evidence type="ECO:0000313" key="2">
    <source>
        <dbReference type="EMBL" id="KAH7372479.1"/>
    </source>
</evidence>
<accession>A0A8T2STS4</accession>
<evidence type="ECO:0000313" key="3">
    <source>
        <dbReference type="Proteomes" id="UP000825935"/>
    </source>
</evidence>
<protein>
    <submittedName>
        <fullName evidence="2">Uncharacterized protein</fullName>
    </submittedName>
</protein>
<feature type="signal peptide" evidence="1">
    <location>
        <begin position="1"/>
        <end position="26"/>
    </location>
</feature>
<evidence type="ECO:0000256" key="1">
    <source>
        <dbReference type="SAM" id="SignalP"/>
    </source>
</evidence>
<feature type="chain" id="PRO_5035742147" evidence="1">
    <location>
        <begin position="27"/>
        <end position="126"/>
    </location>
</feature>
<proteinExistence type="predicted"/>
<keyword evidence="3" id="KW-1185">Reference proteome</keyword>